<feature type="transmembrane region" description="Helical" evidence="6">
    <location>
        <begin position="133"/>
        <end position="151"/>
    </location>
</feature>
<comment type="similarity">
    <text evidence="2">Belongs to the major facilitator superfamily. Sugar transporter (TC 2.A.1.1) family.</text>
</comment>
<dbReference type="GO" id="GO:0005351">
    <property type="term" value="F:carbohydrate:proton symporter activity"/>
    <property type="evidence" value="ECO:0007669"/>
    <property type="project" value="TreeGrafter"/>
</dbReference>
<dbReference type="PROSITE" id="PS50850">
    <property type="entry name" value="MFS"/>
    <property type="match status" value="1"/>
</dbReference>
<sequence>MEPELKSQAIQLEDVDVEHKAGDVQESEILRLGAEVALREGRNPWKVLFENKKLLLLIIVVQFNSVIVGMEYSLPGNVLGINAFLKMFGVETTTGTYNVPAKTLTIWAAMFAFFQSIGQCFGGWQSDYFGRRFCIYSVVFWTYLGVTLEIIAHNWQMWTGAKIAIGFATGVMQSAVPTYVAEVAPRECRAITLGLCHLTAIFGALLSTLVTYGTNMKWGANINDLRAFRVPLYIGLAVPTLCAVFEIGLLVESPWWLLMHGKRDQARKSLEFIHSWQRDRNIEALFAELEYTLQKEAAYKELQRQSSYLECFRGVDLRRSFCAAFPQMSSNLAGNSLNGQYATYFFQIAGSTDPLVNSVITSVVGMLANVGAFFGLESKRIGRRPLLLAGIILNTACMLAIALIAEITNGVYTRVGGIMLTFFVALFATANAIGPGVAGYAYVGESGSSRLRAKTTTLGVLGNAIVGLIINVALPWMLNAPSAGGRGWGVKTAWMFFILGFACCVIIYLFIPEYSGRTYAQIDEMFLRKVPARRFKTFQCSGDYGRDLNLQPQRA</sequence>
<evidence type="ECO:0000256" key="2">
    <source>
        <dbReference type="ARBA" id="ARBA00010992"/>
    </source>
</evidence>
<evidence type="ECO:0000256" key="1">
    <source>
        <dbReference type="ARBA" id="ARBA00004141"/>
    </source>
</evidence>
<keyword evidence="9" id="KW-1185">Reference proteome</keyword>
<accession>A0A427YFT5</accession>
<proteinExistence type="inferred from homology"/>
<dbReference type="AlphaFoldDB" id="A0A427YFT5"/>
<dbReference type="PANTHER" id="PTHR48022">
    <property type="entry name" value="PLASTIDIC GLUCOSE TRANSPORTER 4"/>
    <property type="match status" value="1"/>
</dbReference>
<feature type="transmembrane region" description="Helical" evidence="6">
    <location>
        <begin position="54"/>
        <end position="74"/>
    </location>
</feature>
<dbReference type="SUPFAM" id="SSF103473">
    <property type="entry name" value="MFS general substrate transporter"/>
    <property type="match status" value="1"/>
</dbReference>
<feature type="transmembrane region" description="Helical" evidence="6">
    <location>
        <begin position="104"/>
        <end position="121"/>
    </location>
</feature>
<name>A0A427YFT5_9TREE</name>
<dbReference type="InterPro" id="IPR050360">
    <property type="entry name" value="MFS_Sugar_Transporters"/>
</dbReference>
<feature type="transmembrane region" description="Helical" evidence="6">
    <location>
        <begin position="386"/>
        <end position="405"/>
    </location>
</feature>
<keyword evidence="4 6" id="KW-1133">Transmembrane helix</keyword>
<dbReference type="Pfam" id="PF00083">
    <property type="entry name" value="Sugar_tr"/>
    <property type="match status" value="1"/>
</dbReference>
<keyword evidence="5 6" id="KW-0472">Membrane</keyword>
<feature type="transmembrane region" description="Helical" evidence="6">
    <location>
        <begin position="232"/>
        <end position="258"/>
    </location>
</feature>
<evidence type="ECO:0000313" key="8">
    <source>
        <dbReference type="EMBL" id="RSH89784.1"/>
    </source>
</evidence>
<reference evidence="8 9" key="1">
    <citation type="submission" date="2018-11" db="EMBL/GenBank/DDBJ databases">
        <title>Genome sequence of Saitozyma podzolica DSM 27192.</title>
        <authorList>
            <person name="Aliyu H."/>
            <person name="Gorte O."/>
            <person name="Ochsenreither K."/>
        </authorList>
    </citation>
    <scope>NUCLEOTIDE SEQUENCE [LARGE SCALE GENOMIC DNA]</scope>
    <source>
        <strain evidence="8 9">DSM 27192</strain>
    </source>
</reference>
<keyword evidence="3 6" id="KW-0812">Transmembrane</keyword>
<dbReference type="GO" id="GO:0016020">
    <property type="term" value="C:membrane"/>
    <property type="evidence" value="ECO:0007669"/>
    <property type="project" value="UniProtKB-SubCell"/>
</dbReference>
<feature type="transmembrane region" description="Helical" evidence="6">
    <location>
        <begin position="455"/>
        <end position="478"/>
    </location>
</feature>
<feature type="transmembrane region" description="Helical" evidence="6">
    <location>
        <begin position="493"/>
        <end position="511"/>
    </location>
</feature>
<evidence type="ECO:0000256" key="3">
    <source>
        <dbReference type="ARBA" id="ARBA00022692"/>
    </source>
</evidence>
<dbReference type="OrthoDB" id="6612291at2759"/>
<dbReference type="EMBL" id="RSCD01000012">
    <property type="protein sequence ID" value="RSH89784.1"/>
    <property type="molecule type" value="Genomic_DNA"/>
</dbReference>
<dbReference type="InterPro" id="IPR005828">
    <property type="entry name" value="MFS_sugar_transport-like"/>
</dbReference>
<dbReference type="InterPro" id="IPR036259">
    <property type="entry name" value="MFS_trans_sf"/>
</dbReference>
<dbReference type="InterPro" id="IPR005829">
    <property type="entry name" value="Sugar_transporter_CS"/>
</dbReference>
<feature type="transmembrane region" description="Helical" evidence="6">
    <location>
        <begin position="417"/>
        <end position="443"/>
    </location>
</feature>
<dbReference type="Gene3D" id="1.20.1250.20">
    <property type="entry name" value="MFS general substrate transporter like domains"/>
    <property type="match status" value="1"/>
</dbReference>
<evidence type="ECO:0000256" key="4">
    <source>
        <dbReference type="ARBA" id="ARBA00022989"/>
    </source>
</evidence>
<evidence type="ECO:0000256" key="6">
    <source>
        <dbReference type="SAM" id="Phobius"/>
    </source>
</evidence>
<evidence type="ECO:0000256" key="5">
    <source>
        <dbReference type="ARBA" id="ARBA00023136"/>
    </source>
</evidence>
<dbReference type="Proteomes" id="UP000279259">
    <property type="component" value="Unassembled WGS sequence"/>
</dbReference>
<gene>
    <name evidence="8" type="ORF">EHS25_001770</name>
</gene>
<dbReference type="PANTHER" id="PTHR48022:SF2">
    <property type="entry name" value="PLASTIDIC GLUCOSE TRANSPORTER 4"/>
    <property type="match status" value="1"/>
</dbReference>
<dbReference type="InterPro" id="IPR020846">
    <property type="entry name" value="MFS_dom"/>
</dbReference>
<feature type="domain" description="Major facilitator superfamily (MFS) profile" evidence="7">
    <location>
        <begin position="57"/>
        <end position="515"/>
    </location>
</feature>
<comment type="caution">
    <text evidence="8">The sequence shown here is derived from an EMBL/GenBank/DDBJ whole genome shotgun (WGS) entry which is preliminary data.</text>
</comment>
<organism evidence="8 9">
    <name type="scientific">Saitozyma podzolica</name>
    <dbReference type="NCBI Taxonomy" id="1890683"/>
    <lineage>
        <taxon>Eukaryota</taxon>
        <taxon>Fungi</taxon>
        <taxon>Dikarya</taxon>
        <taxon>Basidiomycota</taxon>
        <taxon>Agaricomycotina</taxon>
        <taxon>Tremellomycetes</taxon>
        <taxon>Tremellales</taxon>
        <taxon>Trimorphomycetaceae</taxon>
        <taxon>Saitozyma</taxon>
    </lineage>
</organism>
<feature type="transmembrane region" description="Helical" evidence="6">
    <location>
        <begin position="193"/>
        <end position="212"/>
    </location>
</feature>
<comment type="subcellular location">
    <subcellularLocation>
        <location evidence="1">Membrane</location>
        <topology evidence="1">Multi-pass membrane protein</topology>
    </subcellularLocation>
</comment>
<dbReference type="PROSITE" id="PS00216">
    <property type="entry name" value="SUGAR_TRANSPORT_1"/>
    <property type="match status" value="1"/>
</dbReference>
<evidence type="ECO:0000259" key="7">
    <source>
        <dbReference type="PROSITE" id="PS50850"/>
    </source>
</evidence>
<protein>
    <recommendedName>
        <fullName evidence="7">Major facilitator superfamily (MFS) profile domain-containing protein</fullName>
    </recommendedName>
</protein>
<evidence type="ECO:0000313" key="9">
    <source>
        <dbReference type="Proteomes" id="UP000279259"/>
    </source>
</evidence>